<dbReference type="AlphaFoldDB" id="A0A8H7VTT3"/>
<name>A0A8H7VTT3_9FUNG</name>
<dbReference type="EMBL" id="JAEPRB010000013">
    <property type="protein sequence ID" value="KAG2226824.1"/>
    <property type="molecule type" value="Genomic_DNA"/>
</dbReference>
<dbReference type="OrthoDB" id="2275636at2759"/>
<reference evidence="1 2" key="1">
    <citation type="submission" date="2020-12" db="EMBL/GenBank/DDBJ databases">
        <title>Metabolic potential, ecology and presence of endohyphal bacteria is reflected in genomic diversity of Mucoromycotina.</title>
        <authorList>
            <person name="Muszewska A."/>
            <person name="Okrasinska A."/>
            <person name="Steczkiewicz K."/>
            <person name="Drgas O."/>
            <person name="Orlowska M."/>
            <person name="Perlinska-Lenart U."/>
            <person name="Aleksandrzak-Piekarczyk T."/>
            <person name="Szatraj K."/>
            <person name="Zielenkiewicz U."/>
            <person name="Pilsyk S."/>
            <person name="Malc E."/>
            <person name="Mieczkowski P."/>
            <person name="Kruszewska J.S."/>
            <person name="Biernat P."/>
            <person name="Pawlowska J."/>
        </authorList>
    </citation>
    <scope>NUCLEOTIDE SEQUENCE [LARGE SCALE GENOMIC DNA]</scope>
    <source>
        <strain evidence="1 2">CBS 142.35</strain>
    </source>
</reference>
<evidence type="ECO:0000313" key="2">
    <source>
        <dbReference type="Proteomes" id="UP000646827"/>
    </source>
</evidence>
<proteinExistence type="predicted"/>
<keyword evidence="2" id="KW-1185">Reference proteome</keyword>
<sequence>MAAHLRTRSLVDKVFISPYCKSSEPIENRDHKEDVIGSYADGNAQGMLDMLKKTRNNVVIVIIDYAGLTTDPDDLLLFISPFFRNYQQIEQIFVDRLPITYEVEKYTRQQLLQDENCIQKFDCRSKPVQRARS</sequence>
<gene>
    <name evidence="1" type="ORF">INT45_005789</name>
</gene>
<dbReference type="Proteomes" id="UP000646827">
    <property type="component" value="Unassembled WGS sequence"/>
</dbReference>
<organism evidence="1 2">
    <name type="scientific">Circinella minor</name>
    <dbReference type="NCBI Taxonomy" id="1195481"/>
    <lineage>
        <taxon>Eukaryota</taxon>
        <taxon>Fungi</taxon>
        <taxon>Fungi incertae sedis</taxon>
        <taxon>Mucoromycota</taxon>
        <taxon>Mucoromycotina</taxon>
        <taxon>Mucoromycetes</taxon>
        <taxon>Mucorales</taxon>
        <taxon>Lichtheimiaceae</taxon>
        <taxon>Circinella</taxon>
    </lineage>
</organism>
<accession>A0A8H7VTT3</accession>
<protein>
    <submittedName>
        <fullName evidence="1">Uncharacterized protein</fullName>
    </submittedName>
</protein>
<evidence type="ECO:0000313" key="1">
    <source>
        <dbReference type="EMBL" id="KAG2226824.1"/>
    </source>
</evidence>
<comment type="caution">
    <text evidence="1">The sequence shown here is derived from an EMBL/GenBank/DDBJ whole genome shotgun (WGS) entry which is preliminary data.</text>
</comment>